<sequence>MPNVEEKRQQVLSRGGSDAGEQVTLDIEGAGKLTLMYVTDPEGNIIELQHWARPE</sequence>
<feature type="region of interest" description="Disordered" evidence="1">
    <location>
        <begin position="1"/>
        <end position="23"/>
    </location>
</feature>
<organism evidence="2">
    <name type="scientific">hydrothermal vent metagenome</name>
    <dbReference type="NCBI Taxonomy" id="652676"/>
    <lineage>
        <taxon>unclassified sequences</taxon>
        <taxon>metagenomes</taxon>
        <taxon>ecological metagenomes</taxon>
    </lineage>
</organism>
<reference evidence="2" key="1">
    <citation type="submission" date="2018-06" db="EMBL/GenBank/DDBJ databases">
        <authorList>
            <person name="Zhirakovskaya E."/>
        </authorList>
    </citation>
    <scope>NUCLEOTIDE SEQUENCE</scope>
</reference>
<protein>
    <recommendedName>
        <fullName evidence="3">VOC domain-containing protein</fullName>
    </recommendedName>
</protein>
<dbReference type="AlphaFoldDB" id="A0A3B1DT99"/>
<gene>
    <name evidence="2" type="ORF">MNBD_PLANCTO02-446</name>
</gene>
<evidence type="ECO:0000256" key="1">
    <source>
        <dbReference type="SAM" id="MobiDB-lite"/>
    </source>
</evidence>
<dbReference type="InterPro" id="IPR029068">
    <property type="entry name" value="Glyas_Bleomycin-R_OHBP_Dase"/>
</dbReference>
<proteinExistence type="predicted"/>
<evidence type="ECO:0000313" key="2">
    <source>
        <dbReference type="EMBL" id="VAX39318.1"/>
    </source>
</evidence>
<dbReference type="SUPFAM" id="SSF54593">
    <property type="entry name" value="Glyoxalase/Bleomycin resistance protein/Dihydroxybiphenyl dioxygenase"/>
    <property type="match status" value="1"/>
</dbReference>
<accession>A0A3B1DT99</accession>
<evidence type="ECO:0008006" key="3">
    <source>
        <dbReference type="Google" id="ProtNLM"/>
    </source>
</evidence>
<name>A0A3B1DT99_9ZZZZ</name>
<dbReference type="EMBL" id="UOGL01000320">
    <property type="protein sequence ID" value="VAX39318.1"/>
    <property type="molecule type" value="Genomic_DNA"/>
</dbReference>